<dbReference type="OrthoDB" id="10044727at2759"/>
<evidence type="ECO:0000313" key="1">
    <source>
        <dbReference type="EMBL" id="CAG8814072.1"/>
    </source>
</evidence>
<accession>A0A9N9K776</accession>
<sequence>TLPVSKQGQRKYISTLIDDEDVQSSCLHFIRTMGERLTADKFQNYIQNNILPNVTSSRTSISLETARIWLRRLDLEALMPQFVDDNMETVINPEISEEKQ</sequence>
<name>A0A9N9K776_9GLOM</name>
<feature type="non-terminal residue" evidence="1">
    <location>
        <position position="100"/>
    </location>
</feature>
<organism evidence="1 2">
    <name type="scientific">Racocetra fulgida</name>
    <dbReference type="NCBI Taxonomy" id="60492"/>
    <lineage>
        <taxon>Eukaryota</taxon>
        <taxon>Fungi</taxon>
        <taxon>Fungi incertae sedis</taxon>
        <taxon>Mucoromycota</taxon>
        <taxon>Glomeromycotina</taxon>
        <taxon>Glomeromycetes</taxon>
        <taxon>Diversisporales</taxon>
        <taxon>Gigasporaceae</taxon>
        <taxon>Racocetra</taxon>
    </lineage>
</organism>
<protein>
    <submittedName>
        <fullName evidence="1">14932_t:CDS:1</fullName>
    </submittedName>
</protein>
<reference evidence="1" key="1">
    <citation type="submission" date="2021-06" db="EMBL/GenBank/DDBJ databases">
        <authorList>
            <person name="Kallberg Y."/>
            <person name="Tangrot J."/>
            <person name="Rosling A."/>
        </authorList>
    </citation>
    <scope>NUCLEOTIDE SEQUENCE</scope>
    <source>
        <strain evidence="1">IN212</strain>
    </source>
</reference>
<comment type="caution">
    <text evidence="1">The sequence shown here is derived from an EMBL/GenBank/DDBJ whole genome shotgun (WGS) entry which is preliminary data.</text>
</comment>
<proteinExistence type="predicted"/>
<evidence type="ECO:0000313" key="2">
    <source>
        <dbReference type="Proteomes" id="UP000789396"/>
    </source>
</evidence>
<dbReference type="EMBL" id="CAJVPZ010089340">
    <property type="protein sequence ID" value="CAG8814072.1"/>
    <property type="molecule type" value="Genomic_DNA"/>
</dbReference>
<gene>
    <name evidence="1" type="ORF">RFULGI_LOCUS19066</name>
</gene>
<dbReference type="AlphaFoldDB" id="A0A9N9K776"/>
<dbReference type="Proteomes" id="UP000789396">
    <property type="component" value="Unassembled WGS sequence"/>
</dbReference>
<keyword evidence="2" id="KW-1185">Reference proteome</keyword>
<feature type="non-terminal residue" evidence="1">
    <location>
        <position position="1"/>
    </location>
</feature>